<dbReference type="InterPro" id="IPR000433">
    <property type="entry name" value="Znf_ZZ"/>
</dbReference>
<evidence type="ECO:0000256" key="3">
    <source>
        <dbReference type="ARBA" id="ARBA00022771"/>
    </source>
</evidence>
<dbReference type="EMBL" id="JAVRJZ010000008">
    <property type="protein sequence ID" value="KAK2719388.1"/>
    <property type="molecule type" value="Genomic_DNA"/>
</dbReference>
<comment type="caution">
    <text evidence="8">The sequence shown here is derived from an EMBL/GenBank/DDBJ whole genome shotgun (WGS) entry which is preliminary data.</text>
</comment>
<dbReference type="PANTHER" id="PTHR22705:SF0">
    <property type="entry name" value="ZZ-TYPE ZINC FINGER-CONTAINING PROTEIN 3"/>
    <property type="match status" value="1"/>
</dbReference>
<evidence type="ECO:0000256" key="4">
    <source>
        <dbReference type="ARBA" id="ARBA00022833"/>
    </source>
</evidence>
<protein>
    <recommendedName>
        <fullName evidence="10">ZZ-type zinc finger-containing protein 3</fullName>
    </recommendedName>
</protein>
<dbReference type="InterPro" id="IPR017930">
    <property type="entry name" value="Myb_dom"/>
</dbReference>
<dbReference type="SMART" id="SM00291">
    <property type="entry name" value="ZnF_ZZ"/>
    <property type="match status" value="1"/>
</dbReference>
<evidence type="ECO:0000256" key="5">
    <source>
        <dbReference type="PROSITE-ProRule" id="PRU00228"/>
    </source>
</evidence>
<proteinExistence type="predicted"/>
<name>A0AA88I1Q4_ARTSF</name>
<dbReference type="InterPro" id="IPR037830">
    <property type="entry name" value="ZZZ3"/>
</dbReference>
<dbReference type="GO" id="GO:0008270">
    <property type="term" value="F:zinc ion binding"/>
    <property type="evidence" value="ECO:0007669"/>
    <property type="project" value="UniProtKB-KW"/>
</dbReference>
<reference evidence="8" key="1">
    <citation type="submission" date="2023-07" db="EMBL/GenBank/DDBJ databases">
        <title>Chromosome-level genome assembly of Artemia franciscana.</title>
        <authorList>
            <person name="Jo E."/>
        </authorList>
    </citation>
    <scope>NUCLEOTIDE SEQUENCE</scope>
    <source>
        <tissue evidence="8">Whole body</tissue>
    </source>
</reference>
<dbReference type="InterPro" id="IPR043145">
    <property type="entry name" value="Znf_ZZ_sf"/>
</dbReference>
<keyword evidence="4" id="KW-0862">Zinc</keyword>
<dbReference type="GO" id="GO:0005634">
    <property type="term" value="C:nucleus"/>
    <property type="evidence" value="ECO:0007669"/>
    <property type="project" value="UniProtKB-SubCell"/>
</dbReference>
<evidence type="ECO:0000259" key="6">
    <source>
        <dbReference type="PROSITE" id="PS50135"/>
    </source>
</evidence>
<dbReference type="SMART" id="SM00717">
    <property type="entry name" value="SANT"/>
    <property type="match status" value="1"/>
</dbReference>
<dbReference type="InterPro" id="IPR009057">
    <property type="entry name" value="Homeodomain-like_sf"/>
</dbReference>
<dbReference type="Proteomes" id="UP001187531">
    <property type="component" value="Unassembled WGS sequence"/>
</dbReference>
<evidence type="ECO:0000259" key="7">
    <source>
        <dbReference type="PROSITE" id="PS51294"/>
    </source>
</evidence>
<accession>A0AA88I1Q4</accession>
<dbReference type="PROSITE" id="PS50135">
    <property type="entry name" value="ZF_ZZ_2"/>
    <property type="match status" value="1"/>
</dbReference>
<gene>
    <name evidence="8" type="ORF">QYM36_005018</name>
</gene>
<evidence type="ECO:0000256" key="2">
    <source>
        <dbReference type="ARBA" id="ARBA00022723"/>
    </source>
</evidence>
<evidence type="ECO:0000313" key="9">
    <source>
        <dbReference type="Proteomes" id="UP001187531"/>
    </source>
</evidence>
<feature type="domain" description="HTH myb-type" evidence="7">
    <location>
        <begin position="175"/>
        <end position="229"/>
    </location>
</feature>
<dbReference type="GO" id="GO:0070461">
    <property type="term" value="C:SAGA-type complex"/>
    <property type="evidence" value="ECO:0007669"/>
    <property type="project" value="UniProtKB-ARBA"/>
</dbReference>
<dbReference type="AlphaFoldDB" id="A0AA88I1Q4"/>
<dbReference type="Gene3D" id="3.30.60.90">
    <property type="match status" value="1"/>
</dbReference>
<feature type="domain" description="ZZ-type" evidence="6">
    <location>
        <begin position="355"/>
        <end position="414"/>
    </location>
</feature>
<dbReference type="SUPFAM" id="SSF46689">
    <property type="entry name" value="Homeodomain-like"/>
    <property type="match status" value="1"/>
</dbReference>
<keyword evidence="2" id="KW-0479">Metal-binding</keyword>
<keyword evidence="9" id="KW-1185">Reference proteome</keyword>
<evidence type="ECO:0008006" key="10">
    <source>
        <dbReference type="Google" id="ProtNLM"/>
    </source>
</evidence>
<dbReference type="PROSITE" id="PS51294">
    <property type="entry name" value="HTH_MYB"/>
    <property type="match status" value="1"/>
</dbReference>
<evidence type="ECO:0000256" key="1">
    <source>
        <dbReference type="ARBA" id="ARBA00004123"/>
    </source>
</evidence>
<comment type="subcellular location">
    <subcellularLocation>
        <location evidence="1">Nucleus</location>
    </subcellularLocation>
</comment>
<evidence type="ECO:0000313" key="8">
    <source>
        <dbReference type="EMBL" id="KAK2719388.1"/>
    </source>
</evidence>
<keyword evidence="3 5" id="KW-0863">Zinc-finger</keyword>
<dbReference type="SUPFAM" id="SSF57850">
    <property type="entry name" value="RING/U-box"/>
    <property type="match status" value="1"/>
</dbReference>
<dbReference type="PANTHER" id="PTHR22705">
    <property type="entry name" value="ZINC FINGER, ZZ DOMAIN CONTAINING 3"/>
    <property type="match status" value="1"/>
</dbReference>
<organism evidence="8 9">
    <name type="scientific">Artemia franciscana</name>
    <name type="common">Brine shrimp</name>
    <name type="synonym">Artemia sanfranciscana</name>
    <dbReference type="NCBI Taxonomy" id="6661"/>
    <lineage>
        <taxon>Eukaryota</taxon>
        <taxon>Metazoa</taxon>
        <taxon>Ecdysozoa</taxon>
        <taxon>Arthropoda</taxon>
        <taxon>Crustacea</taxon>
        <taxon>Branchiopoda</taxon>
        <taxon>Anostraca</taxon>
        <taxon>Artemiidae</taxon>
        <taxon>Artemia</taxon>
    </lineage>
</organism>
<sequence>MKVLEKKLVVEEVEQVLDPECVNIEDSYIPNPTSMVPTFDNLTEYSFETDNLALKNNTDYYKLLRTLSILEGQRNLVVSNLEKLSELLENSQKNPLEQVDLLKKGEFFSPPRVEITELPVVDWSKYGVNVPEFILEAKPTFSQNSQNDTQIKNINGKMVVRGRIFDESKPVTFNQHWKPEEQRLLEELLEKFPPEPIEYQRCKKIAAAMGNRTARQVLSRVQKYFIKLQKAGLPVPGRKYGYEKYLKRNKKFNAEAQRLRHLFMPSTFWGSSGLTVSMNDDDSSSSSLKENKLEPDLFKMQDQQGTRSEDEISDISDEEDIPVELRNTPEYEEIQWLKFVMKIEKKQSYLGLVVHDSYRCDKCGVEPIKGTRWQCSQCIEDASVDFCNNCARDRPSIKKHLKSHQLFPIMRLDES</sequence>
<dbReference type="Pfam" id="PF00569">
    <property type="entry name" value="ZZ"/>
    <property type="match status" value="1"/>
</dbReference>
<dbReference type="InterPro" id="IPR001005">
    <property type="entry name" value="SANT/Myb"/>
</dbReference>
<dbReference type="Gene3D" id="1.10.10.60">
    <property type="entry name" value="Homeodomain-like"/>
    <property type="match status" value="1"/>
</dbReference>